<dbReference type="AlphaFoldDB" id="A0A5E4GMA3"/>
<accession>A0A5E4GMA3</accession>
<protein>
    <submittedName>
        <fullName evidence="1">Uncharacterized protein</fullName>
    </submittedName>
</protein>
<gene>
    <name evidence="1" type="ORF">ALMOND_2B022289</name>
</gene>
<dbReference type="InParanoid" id="A0A5E4GMA3"/>
<name>A0A5E4GMA3_PRUDU</name>
<dbReference type="EMBL" id="CABIKO010001099">
    <property type="protein sequence ID" value="VVA40870.1"/>
    <property type="molecule type" value="Genomic_DNA"/>
</dbReference>
<evidence type="ECO:0000313" key="1">
    <source>
        <dbReference type="EMBL" id="VVA40870.1"/>
    </source>
</evidence>
<evidence type="ECO:0000313" key="2">
    <source>
        <dbReference type="Proteomes" id="UP000327085"/>
    </source>
</evidence>
<reference evidence="2" key="1">
    <citation type="journal article" date="2020" name="Plant J.">
        <title>Transposons played a major role in the diversification between the closely related almond and peach genomes: results from the almond genome sequence.</title>
        <authorList>
            <person name="Alioto T."/>
            <person name="Alexiou K.G."/>
            <person name="Bardil A."/>
            <person name="Barteri F."/>
            <person name="Castanera R."/>
            <person name="Cruz F."/>
            <person name="Dhingra A."/>
            <person name="Duval H."/>
            <person name="Fernandez I Marti A."/>
            <person name="Frias L."/>
            <person name="Galan B."/>
            <person name="Garcia J.L."/>
            <person name="Howad W."/>
            <person name="Gomez-Garrido J."/>
            <person name="Gut M."/>
            <person name="Julca I."/>
            <person name="Morata J."/>
            <person name="Puigdomenech P."/>
            <person name="Ribeca P."/>
            <person name="Rubio Cabetas M.J."/>
            <person name="Vlasova A."/>
            <person name="Wirthensohn M."/>
            <person name="Garcia-Mas J."/>
            <person name="Gabaldon T."/>
            <person name="Casacuberta J.M."/>
            <person name="Arus P."/>
        </authorList>
    </citation>
    <scope>NUCLEOTIDE SEQUENCE [LARGE SCALE GENOMIC DNA]</scope>
    <source>
        <strain evidence="2">cv. Texas</strain>
    </source>
</reference>
<sequence>MRPKPPPFDFFSPIPHRPLHMGINPQNPRSNFGVLAEEQVLVTDFHHQKDIWVPLLEVHHSNGVNLAGYKALFS</sequence>
<dbReference type="Gramene" id="VVA40870">
    <property type="protein sequence ID" value="VVA40870"/>
    <property type="gene ID" value="Prudul26B022289"/>
</dbReference>
<organism evidence="1 2">
    <name type="scientific">Prunus dulcis</name>
    <name type="common">Almond</name>
    <name type="synonym">Amygdalus dulcis</name>
    <dbReference type="NCBI Taxonomy" id="3755"/>
    <lineage>
        <taxon>Eukaryota</taxon>
        <taxon>Viridiplantae</taxon>
        <taxon>Streptophyta</taxon>
        <taxon>Embryophyta</taxon>
        <taxon>Tracheophyta</taxon>
        <taxon>Spermatophyta</taxon>
        <taxon>Magnoliopsida</taxon>
        <taxon>eudicotyledons</taxon>
        <taxon>Gunneridae</taxon>
        <taxon>Pentapetalae</taxon>
        <taxon>rosids</taxon>
        <taxon>fabids</taxon>
        <taxon>Rosales</taxon>
        <taxon>Rosaceae</taxon>
        <taxon>Amygdaloideae</taxon>
        <taxon>Amygdaleae</taxon>
        <taxon>Prunus</taxon>
    </lineage>
</organism>
<proteinExistence type="predicted"/>
<dbReference type="Proteomes" id="UP000327085">
    <property type="component" value="Unassembled WGS sequence"/>
</dbReference>